<evidence type="ECO:0008006" key="3">
    <source>
        <dbReference type="Google" id="ProtNLM"/>
    </source>
</evidence>
<dbReference type="PANTHER" id="PTHR47505:SF1">
    <property type="entry name" value="DNA UTILIZATION PROTEIN YHGH"/>
    <property type="match status" value="1"/>
</dbReference>
<accession>A0AAW7YSF4</accession>
<comment type="caution">
    <text evidence="1">The sequence shown here is derived from an EMBL/GenBank/DDBJ whole genome shotgun (WGS) entry which is preliminary data.</text>
</comment>
<feature type="non-terminal residue" evidence="1">
    <location>
        <position position="1"/>
    </location>
</feature>
<sequence>CQTEPPHFDRVICLNDYQWPLEPVIKAYKYGKQQYLAKPLSRLMLNHAKQQNSGLPEAFLPVPLHWLKQCRRGFNQSELLASSIAKQLNKP</sequence>
<evidence type="ECO:0000313" key="2">
    <source>
        <dbReference type="Proteomes" id="UP001170310"/>
    </source>
</evidence>
<feature type="non-terminal residue" evidence="1">
    <location>
        <position position="91"/>
    </location>
</feature>
<reference evidence="1" key="1">
    <citation type="submission" date="2023-07" db="EMBL/GenBank/DDBJ databases">
        <title>Genome content predicts the carbon catabolic preferences of heterotrophic bacteria.</title>
        <authorList>
            <person name="Gralka M."/>
        </authorList>
    </citation>
    <scope>NUCLEOTIDE SEQUENCE</scope>
    <source>
        <strain evidence="1">E2R20</strain>
    </source>
</reference>
<dbReference type="RefSeq" id="WP_368506716.1">
    <property type="nucleotide sequence ID" value="NZ_JAUOQO010000338.1"/>
</dbReference>
<dbReference type="PANTHER" id="PTHR47505">
    <property type="entry name" value="DNA UTILIZATION PROTEIN YHGH"/>
    <property type="match status" value="1"/>
</dbReference>
<gene>
    <name evidence="1" type="ORF">Q4528_13875</name>
</gene>
<dbReference type="SUPFAM" id="SSF53271">
    <property type="entry name" value="PRTase-like"/>
    <property type="match status" value="1"/>
</dbReference>
<dbReference type="EMBL" id="JAUOQO010000338">
    <property type="protein sequence ID" value="MDO6575200.1"/>
    <property type="molecule type" value="Genomic_DNA"/>
</dbReference>
<organism evidence="1 2">
    <name type="scientific">Staphylococcus pasteuri_A</name>
    <dbReference type="NCBI Taxonomy" id="3062664"/>
    <lineage>
        <taxon>Bacteria</taxon>
        <taxon>Bacillati</taxon>
        <taxon>Bacillota</taxon>
        <taxon>Bacilli</taxon>
        <taxon>Bacillales</taxon>
        <taxon>Staphylococcaceae</taxon>
        <taxon>Staphylococcus</taxon>
    </lineage>
</organism>
<protein>
    <recommendedName>
        <fullName evidence="3">Response regulator</fullName>
    </recommendedName>
</protein>
<name>A0AAW7YSF4_9STAP</name>
<dbReference type="AlphaFoldDB" id="A0AAW7YSF4"/>
<proteinExistence type="predicted"/>
<dbReference type="InterPro" id="IPR029057">
    <property type="entry name" value="PRTase-like"/>
</dbReference>
<dbReference type="InterPro" id="IPR051910">
    <property type="entry name" value="ComF/GntX_DNA_util-trans"/>
</dbReference>
<evidence type="ECO:0000313" key="1">
    <source>
        <dbReference type="EMBL" id="MDO6575200.1"/>
    </source>
</evidence>
<dbReference type="Proteomes" id="UP001170310">
    <property type="component" value="Unassembled WGS sequence"/>
</dbReference>
<keyword evidence="2" id="KW-1185">Reference proteome</keyword>